<dbReference type="InterPro" id="IPR013766">
    <property type="entry name" value="Thioredoxin_domain"/>
</dbReference>
<keyword evidence="3" id="KW-1133">Transmembrane helix</keyword>
<keyword evidence="2" id="KW-0186">Copper</keyword>
<dbReference type="CDD" id="cd02968">
    <property type="entry name" value="SCO"/>
    <property type="match status" value="1"/>
</dbReference>
<reference evidence="5 6" key="1">
    <citation type="submission" date="2024-09" db="EMBL/GenBank/DDBJ databases">
        <authorList>
            <person name="Sun Q."/>
            <person name="Mori K."/>
        </authorList>
    </citation>
    <scope>NUCLEOTIDE SEQUENCE [LARGE SCALE GENOMIC DNA]</scope>
    <source>
        <strain evidence="5 6">TISTR 2452</strain>
    </source>
</reference>
<dbReference type="Gene3D" id="3.40.30.10">
    <property type="entry name" value="Glutaredoxin"/>
    <property type="match status" value="1"/>
</dbReference>
<dbReference type="SUPFAM" id="SSF52833">
    <property type="entry name" value="Thioredoxin-like"/>
    <property type="match status" value="1"/>
</dbReference>
<evidence type="ECO:0000259" key="4">
    <source>
        <dbReference type="PROSITE" id="PS51352"/>
    </source>
</evidence>
<keyword evidence="6" id="KW-1185">Reference proteome</keyword>
<organism evidence="5 6">
    <name type="scientific">Paenibacillus aurantiacus</name>
    <dbReference type="NCBI Taxonomy" id="1936118"/>
    <lineage>
        <taxon>Bacteria</taxon>
        <taxon>Bacillati</taxon>
        <taxon>Bacillota</taxon>
        <taxon>Bacilli</taxon>
        <taxon>Bacillales</taxon>
        <taxon>Paenibacillaceae</taxon>
        <taxon>Paenibacillus</taxon>
    </lineage>
</organism>
<keyword evidence="3" id="KW-0812">Transmembrane</keyword>
<sequence>MAFVRRHAFKIALFALCAAMGIYLLVSMQEKNTVNFEMDKPAPNYAMTDLDGNQVQLSDSNGKVRLIYFYYANCPDICPPTTFLMSELQNELKKDGTFGKDVEFHSVTFDPERDKPDAVRKFIANIPNEIDQTGWKFLSMDNEEETSKLMTEFGLMLQKDPATKLYTHSDLIVFVDKKGNIRKYVRGSLDELMTADKLKEITDALLDD</sequence>
<evidence type="ECO:0000256" key="2">
    <source>
        <dbReference type="ARBA" id="ARBA00023008"/>
    </source>
</evidence>
<dbReference type="PANTHER" id="PTHR12151:SF25">
    <property type="entry name" value="LINALOOL DEHYDRATASE_ISOMERASE DOMAIN-CONTAINING PROTEIN"/>
    <property type="match status" value="1"/>
</dbReference>
<proteinExistence type="inferred from homology"/>
<feature type="transmembrane region" description="Helical" evidence="3">
    <location>
        <begin position="7"/>
        <end position="26"/>
    </location>
</feature>
<dbReference type="PROSITE" id="PS51352">
    <property type="entry name" value="THIOREDOXIN_2"/>
    <property type="match status" value="1"/>
</dbReference>
<keyword evidence="3" id="KW-0472">Membrane</keyword>
<evidence type="ECO:0000256" key="3">
    <source>
        <dbReference type="SAM" id="Phobius"/>
    </source>
</evidence>
<dbReference type="InterPro" id="IPR003782">
    <property type="entry name" value="SCO1/SenC"/>
</dbReference>
<gene>
    <name evidence="5" type="ORF">ACFFSY_16830</name>
</gene>
<name>A0ABV5KQT0_9BACL</name>
<dbReference type="Pfam" id="PF02630">
    <property type="entry name" value="SCO1-SenC"/>
    <property type="match status" value="1"/>
</dbReference>
<feature type="domain" description="Thioredoxin" evidence="4">
    <location>
        <begin position="36"/>
        <end position="207"/>
    </location>
</feature>
<accession>A0ABV5KQT0</accession>
<dbReference type="InterPro" id="IPR036249">
    <property type="entry name" value="Thioredoxin-like_sf"/>
</dbReference>
<dbReference type="EMBL" id="JBHMDO010000027">
    <property type="protein sequence ID" value="MFB9327595.1"/>
    <property type="molecule type" value="Genomic_DNA"/>
</dbReference>
<evidence type="ECO:0000313" key="5">
    <source>
        <dbReference type="EMBL" id="MFB9327595.1"/>
    </source>
</evidence>
<dbReference type="PANTHER" id="PTHR12151">
    <property type="entry name" value="ELECTRON TRANSPORT PROTIN SCO1/SENC FAMILY MEMBER"/>
    <property type="match status" value="1"/>
</dbReference>
<dbReference type="Proteomes" id="UP001589747">
    <property type="component" value="Unassembled WGS sequence"/>
</dbReference>
<comment type="similarity">
    <text evidence="1">Belongs to the SCO1/2 family.</text>
</comment>
<comment type="caution">
    <text evidence="5">The sequence shown here is derived from an EMBL/GenBank/DDBJ whole genome shotgun (WGS) entry which is preliminary data.</text>
</comment>
<protein>
    <submittedName>
        <fullName evidence="5">SCO family protein</fullName>
    </submittedName>
</protein>
<evidence type="ECO:0000313" key="6">
    <source>
        <dbReference type="Proteomes" id="UP001589747"/>
    </source>
</evidence>
<evidence type="ECO:0000256" key="1">
    <source>
        <dbReference type="ARBA" id="ARBA00010996"/>
    </source>
</evidence>
<dbReference type="RefSeq" id="WP_377496060.1">
    <property type="nucleotide sequence ID" value="NZ_JBHMDO010000027.1"/>
</dbReference>